<dbReference type="EMBL" id="UINC01123818">
    <property type="protein sequence ID" value="SVD00548.1"/>
    <property type="molecule type" value="Genomic_DNA"/>
</dbReference>
<protein>
    <submittedName>
        <fullName evidence="1">Uncharacterized protein</fullName>
    </submittedName>
</protein>
<name>A0A382RUD1_9ZZZZ</name>
<organism evidence="1">
    <name type="scientific">marine metagenome</name>
    <dbReference type="NCBI Taxonomy" id="408172"/>
    <lineage>
        <taxon>unclassified sequences</taxon>
        <taxon>metagenomes</taxon>
        <taxon>ecological metagenomes</taxon>
    </lineage>
</organism>
<accession>A0A382RUD1</accession>
<gene>
    <name evidence="1" type="ORF">METZ01_LOCUS353402</name>
</gene>
<evidence type="ECO:0000313" key="1">
    <source>
        <dbReference type="EMBL" id="SVD00548.1"/>
    </source>
</evidence>
<reference evidence="1" key="1">
    <citation type="submission" date="2018-05" db="EMBL/GenBank/DDBJ databases">
        <authorList>
            <person name="Lanie J.A."/>
            <person name="Ng W.-L."/>
            <person name="Kazmierczak K.M."/>
            <person name="Andrzejewski T.M."/>
            <person name="Davidsen T.M."/>
            <person name="Wayne K.J."/>
            <person name="Tettelin H."/>
            <person name="Glass J.I."/>
            <person name="Rusch D."/>
            <person name="Podicherti R."/>
            <person name="Tsui H.-C.T."/>
            <person name="Winkler M.E."/>
        </authorList>
    </citation>
    <scope>NUCLEOTIDE SEQUENCE</scope>
</reference>
<dbReference type="AlphaFoldDB" id="A0A382RUD1"/>
<sequence length="22" mass="2519">MGFTRLSNELLHQARWQSATAT</sequence>
<proteinExistence type="predicted"/>